<keyword evidence="1" id="KW-0472">Membrane</keyword>
<feature type="transmembrane region" description="Helical" evidence="1">
    <location>
        <begin position="639"/>
        <end position="659"/>
    </location>
</feature>
<name>A0A814P272_9BILA</name>
<feature type="transmembrane region" description="Helical" evidence="1">
    <location>
        <begin position="591"/>
        <end position="611"/>
    </location>
</feature>
<dbReference type="OrthoDB" id="10038713at2759"/>
<keyword evidence="2" id="KW-0732">Signal</keyword>
<feature type="transmembrane region" description="Helical" evidence="1">
    <location>
        <begin position="898"/>
        <end position="924"/>
    </location>
</feature>
<keyword evidence="1" id="KW-0812">Transmembrane</keyword>
<comment type="caution">
    <text evidence="4">The sequence shown here is derived from an EMBL/GenBank/DDBJ whole genome shotgun (WGS) entry which is preliminary data.</text>
</comment>
<evidence type="ECO:0008006" key="8">
    <source>
        <dbReference type="Google" id="ProtNLM"/>
    </source>
</evidence>
<accession>A0A814P272</accession>
<proteinExistence type="predicted"/>
<dbReference type="AlphaFoldDB" id="A0A814P272"/>
<evidence type="ECO:0000313" key="7">
    <source>
        <dbReference type="Proteomes" id="UP000663829"/>
    </source>
</evidence>
<evidence type="ECO:0000313" key="4">
    <source>
        <dbReference type="EMBL" id="CAF1101415.1"/>
    </source>
</evidence>
<reference evidence="4" key="1">
    <citation type="submission" date="2021-02" db="EMBL/GenBank/DDBJ databases">
        <authorList>
            <person name="Nowell W R."/>
        </authorList>
    </citation>
    <scope>NUCLEOTIDE SEQUENCE</scope>
</reference>
<evidence type="ECO:0000313" key="5">
    <source>
        <dbReference type="EMBL" id="CAF3671585.1"/>
    </source>
</evidence>
<evidence type="ECO:0000256" key="2">
    <source>
        <dbReference type="SAM" id="SignalP"/>
    </source>
</evidence>
<dbReference type="Proteomes" id="UP000681722">
    <property type="component" value="Unassembled WGS sequence"/>
</dbReference>
<dbReference type="Proteomes" id="UP000682733">
    <property type="component" value="Unassembled WGS sequence"/>
</dbReference>
<dbReference type="Proteomes" id="UP000677228">
    <property type="component" value="Unassembled WGS sequence"/>
</dbReference>
<dbReference type="EMBL" id="CAJNOQ010005518">
    <property type="protein sequence ID" value="CAF1101415.1"/>
    <property type="molecule type" value="Genomic_DNA"/>
</dbReference>
<dbReference type="Proteomes" id="UP000663829">
    <property type="component" value="Unassembled WGS sequence"/>
</dbReference>
<sequence>MLIRNIMPKSIVFLILILEACLINALTPNGNSYDDHGVKLAANDYMIVEAQNNLSQFSVQFYNSQLTLFEKYCSIPYDKTSAIYDEPPVWINDGMFWDYGYYYTNIGGIYKWQPNITYINTSHWSQSTVSSTSDDFIYSVAVGKHQNAGQSYFVFVGINLNTSLYGPYRGPFIGSVEIDSTTCGSNYDIKLLPFVQPEEFFVVGIDLNGTLAYGFATSFIVLYDPNAKVNVSWSSQETWKDAFSPHAVEIGDGFAVVAGFLNGGDKYTPVVYLLTLHSCLSVLNWTCMQQNGKVIYPYTPNSWQWRIALSTSNPSDTYDPMYDFSISINDAGAVLVGMQFLNTVYLFNVLNSTILSLVSSRTNGIIPMIGFGKAVAWCDSNTAVILSNNYSTDYLTWRSTQIEIYEISNGFSSTTDPFSFFPTTQQPLWTKMNPIFLTIVSTATSVIFQDISGQVYVLFSAETGQFADTSIGISTDAASPIYFSSVIYCLAGTYKNSSGGSKDMFRTCRLCPFGTYNPGIILNTSIDCAPCDNETMLCPLGAVAETDPSELYEVSQSTTYPQSPENTVFDDILMQNMFNVDFSNCLMLSPFFWSAVMIGFAGVMLMLMGALKFSVKCKKFRQLFKRIFRQTDLIGEGELWIGGLLSFSIIVLAVFAYMFSDSYLRQYPIENVGDANFSCDKTLRNAKFSTSMQSLGTPPTEELNVIFDMLDNQNFTLHVAFINTVLNYDSLTVTQYTGSIPSSPDKVGSSNNKTMYVAVNVTSHLFSIQFNTSSSNTTGVIRVGLTGDAISNGSYYVRKLEFYQSYYVDNRTLTQDPTISIELIKVINQTEPLFSTQTVNYSGLWIPTWGYNKDAAFYTEEQYNQFHTQPATILTITLSESTYYILNVQEPIAKQAEIIFHCLLFTIVCLEIYGLVFVIFKLILLSIFEAIVKRFFPSNKVGVIEETVELECPKQPTMTGRKWYEYKKTDMERKWYKQEGSEIWVTNEKATIQPSRRKGWPLSWTRKSSKPVALSNIST</sequence>
<feature type="signal peptide" evidence="2">
    <location>
        <begin position="1"/>
        <end position="25"/>
    </location>
</feature>
<gene>
    <name evidence="4" type="ORF">GPM918_LOCUS18766</name>
    <name evidence="3" type="ORF">OVA965_LOCUS9027</name>
    <name evidence="6" type="ORF">SRO942_LOCUS18766</name>
    <name evidence="5" type="ORF">TMI583_LOCUS9023</name>
</gene>
<evidence type="ECO:0000256" key="1">
    <source>
        <dbReference type="SAM" id="Phobius"/>
    </source>
</evidence>
<dbReference type="EMBL" id="CAJNOK010003131">
    <property type="protein sequence ID" value="CAF0889071.1"/>
    <property type="molecule type" value="Genomic_DNA"/>
</dbReference>
<evidence type="ECO:0000313" key="6">
    <source>
        <dbReference type="EMBL" id="CAF3866350.1"/>
    </source>
</evidence>
<dbReference type="EMBL" id="CAJOBC010005519">
    <property type="protein sequence ID" value="CAF3866350.1"/>
    <property type="molecule type" value="Genomic_DNA"/>
</dbReference>
<keyword evidence="7" id="KW-1185">Reference proteome</keyword>
<organism evidence="4 7">
    <name type="scientific">Didymodactylos carnosus</name>
    <dbReference type="NCBI Taxonomy" id="1234261"/>
    <lineage>
        <taxon>Eukaryota</taxon>
        <taxon>Metazoa</taxon>
        <taxon>Spiralia</taxon>
        <taxon>Gnathifera</taxon>
        <taxon>Rotifera</taxon>
        <taxon>Eurotatoria</taxon>
        <taxon>Bdelloidea</taxon>
        <taxon>Philodinida</taxon>
        <taxon>Philodinidae</taxon>
        <taxon>Didymodactylos</taxon>
    </lineage>
</organism>
<feature type="chain" id="PRO_5036225468" description="Tyrosine-protein kinase ephrin type A/B receptor-like domain-containing protein" evidence="2">
    <location>
        <begin position="26"/>
        <end position="1019"/>
    </location>
</feature>
<keyword evidence="1" id="KW-1133">Transmembrane helix</keyword>
<protein>
    <recommendedName>
        <fullName evidence="8">Tyrosine-protein kinase ephrin type A/B receptor-like domain-containing protein</fullName>
    </recommendedName>
</protein>
<evidence type="ECO:0000313" key="3">
    <source>
        <dbReference type="EMBL" id="CAF0889071.1"/>
    </source>
</evidence>
<dbReference type="EMBL" id="CAJOBA010003132">
    <property type="protein sequence ID" value="CAF3671585.1"/>
    <property type="molecule type" value="Genomic_DNA"/>
</dbReference>